<comment type="similarity">
    <text evidence="1">Belongs to the UPF0111 family.</text>
</comment>
<dbReference type="PANTHER" id="PTHR36536:SF3">
    <property type="entry name" value="UPF0111 PROTEIN HI_1603"/>
    <property type="match status" value="1"/>
</dbReference>
<accession>A0A1A8XGJ7</accession>
<dbReference type="EMBL" id="FLQX01000001">
    <property type="protein sequence ID" value="SBT03058.1"/>
    <property type="molecule type" value="Genomic_DNA"/>
</dbReference>
<reference evidence="2 3" key="1">
    <citation type="submission" date="2016-06" db="EMBL/GenBank/DDBJ databases">
        <authorList>
            <person name="Kjaerup R.B."/>
            <person name="Dalgaard T.S."/>
            <person name="Juul-Madsen H.R."/>
        </authorList>
    </citation>
    <scope>NUCLEOTIDE SEQUENCE [LARGE SCALE GENOMIC DNA]</scope>
    <source>
        <strain evidence="2">3</strain>
    </source>
</reference>
<name>A0A1A8XGJ7_9PROT</name>
<proteinExistence type="inferred from homology"/>
<evidence type="ECO:0008006" key="4">
    <source>
        <dbReference type="Google" id="ProtNLM"/>
    </source>
</evidence>
<dbReference type="AlphaFoldDB" id="A0A1A8XGJ7"/>
<dbReference type="Gene3D" id="1.20.58.220">
    <property type="entry name" value="Phosphate transport system protein phou homolog 2, domain 2"/>
    <property type="match status" value="1"/>
</dbReference>
<dbReference type="PANTHER" id="PTHR36536">
    <property type="entry name" value="UPF0111 PROTEIN HI_1603"/>
    <property type="match status" value="1"/>
</dbReference>
<sequence length="220" mass="24915">MDKKRVRLFGSTKDVEMQFDSFLDTLSDGALSFRAGVTTYLATGADHSDFVGKQQQIIDLEHKGDELRRLIEHQLYTLALIPDFRGDVLSMLEDLDGLLNVMKENMVSIGIEAPNFPKELYSDVLQLAEDVGAAVESTILASRAFLRDVQSVRDHLHKVMFYEKEADKHADKLKRSIFASALPLAEKSHLRRFVDKIDQIADQAEDVADWLAIYTIKRSD</sequence>
<organism evidence="2 3">
    <name type="scientific">Candidatus Accumulibacter aalborgensis</name>
    <dbReference type="NCBI Taxonomy" id="1860102"/>
    <lineage>
        <taxon>Bacteria</taxon>
        <taxon>Pseudomonadati</taxon>
        <taxon>Pseudomonadota</taxon>
        <taxon>Betaproteobacteria</taxon>
        <taxon>Candidatus Accumulibacter</taxon>
    </lineage>
</organism>
<dbReference type="Proteomes" id="UP000199169">
    <property type="component" value="Unassembled WGS sequence"/>
</dbReference>
<dbReference type="InterPro" id="IPR002727">
    <property type="entry name" value="DUF47"/>
</dbReference>
<dbReference type="InterPro" id="IPR038078">
    <property type="entry name" value="PhoU-like_sf"/>
</dbReference>
<evidence type="ECO:0000313" key="2">
    <source>
        <dbReference type="EMBL" id="SBT03058.1"/>
    </source>
</evidence>
<protein>
    <recommendedName>
        <fullName evidence="4">Phosphate transport regulator</fullName>
    </recommendedName>
</protein>
<dbReference type="InterPro" id="IPR018445">
    <property type="entry name" value="Put_Phosphate_transp_reg"/>
</dbReference>
<evidence type="ECO:0000256" key="1">
    <source>
        <dbReference type="ARBA" id="ARBA00008591"/>
    </source>
</evidence>
<dbReference type="Pfam" id="PF01865">
    <property type="entry name" value="PhoU_div"/>
    <property type="match status" value="1"/>
</dbReference>
<keyword evidence="3" id="KW-1185">Reference proteome</keyword>
<gene>
    <name evidence="2" type="ORF">ACCAA_10011</name>
</gene>
<dbReference type="RefSeq" id="WP_186405213.1">
    <property type="nucleotide sequence ID" value="NZ_FLQX01000001.1"/>
</dbReference>
<evidence type="ECO:0000313" key="3">
    <source>
        <dbReference type="Proteomes" id="UP000199169"/>
    </source>
</evidence>
<dbReference type="STRING" id="1860102.ACCAA_10011"/>